<keyword evidence="16" id="KW-1185">Reference proteome</keyword>
<dbReference type="EC" id="3.1.3.16" evidence="12"/>
<dbReference type="Proteomes" id="UP001172457">
    <property type="component" value="Chromosome 2"/>
</dbReference>
<evidence type="ECO:0000256" key="13">
    <source>
        <dbReference type="SAM" id="MobiDB-lite"/>
    </source>
</evidence>
<evidence type="ECO:0000259" key="14">
    <source>
        <dbReference type="PROSITE" id="PS51479"/>
    </source>
</evidence>
<dbReference type="GO" id="GO:0043175">
    <property type="term" value="F:RNA polymerase core enzyme binding"/>
    <property type="evidence" value="ECO:0007669"/>
    <property type="project" value="UniProtKB-UniRule"/>
</dbReference>
<evidence type="ECO:0000313" key="16">
    <source>
        <dbReference type="Proteomes" id="UP001172457"/>
    </source>
</evidence>
<dbReference type="PROSITE" id="PS51479">
    <property type="entry name" value="ZF_RTR1"/>
    <property type="match status" value="1"/>
</dbReference>
<dbReference type="EMBL" id="JARYMX010000002">
    <property type="protein sequence ID" value="KAJ9563853.1"/>
    <property type="molecule type" value="Genomic_DNA"/>
</dbReference>
<evidence type="ECO:0000256" key="6">
    <source>
        <dbReference type="ARBA" id="ARBA00022833"/>
    </source>
</evidence>
<feature type="domain" description="RTR1-type" evidence="14">
    <location>
        <begin position="32"/>
        <end position="122"/>
    </location>
</feature>
<keyword evidence="3 12" id="KW-0479">Metal-binding</keyword>
<evidence type="ECO:0000256" key="7">
    <source>
        <dbReference type="ARBA" id="ARBA00022912"/>
    </source>
</evidence>
<evidence type="ECO:0000256" key="8">
    <source>
        <dbReference type="ARBA" id="ARBA00023242"/>
    </source>
</evidence>
<comment type="catalytic activity">
    <reaction evidence="9 12">
        <text>O-phospho-L-seryl-[protein] + H2O = L-seryl-[protein] + phosphate</text>
        <dbReference type="Rhea" id="RHEA:20629"/>
        <dbReference type="Rhea" id="RHEA-COMP:9863"/>
        <dbReference type="Rhea" id="RHEA-COMP:11604"/>
        <dbReference type="ChEBI" id="CHEBI:15377"/>
        <dbReference type="ChEBI" id="CHEBI:29999"/>
        <dbReference type="ChEBI" id="CHEBI:43474"/>
        <dbReference type="ChEBI" id="CHEBI:83421"/>
        <dbReference type="EC" id="3.1.3.16"/>
    </reaction>
</comment>
<dbReference type="InterPro" id="IPR007308">
    <property type="entry name" value="Rtr1/RPAP2_dom"/>
</dbReference>
<feature type="region of interest" description="Disordered" evidence="13">
    <location>
        <begin position="179"/>
        <end position="206"/>
    </location>
</feature>
<evidence type="ECO:0000256" key="12">
    <source>
        <dbReference type="RuleBase" id="RU367080"/>
    </source>
</evidence>
<dbReference type="InterPro" id="IPR039693">
    <property type="entry name" value="Rtr1/RPAP2"/>
</dbReference>
<keyword evidence="7 12" id="KW-0904">Protein phosphatase</keyword>
<evidence type="ECO:0000313" key="15">
    <source>
        <dbReference type="EMBL" id="KAJ9563853.1"/>
    </source>
</evidence>
<dbReference type="Gene3D" id="1.25.40.820">
    <property type="match status" value="1"/>
</dbReference>
<dbReference type="AlphaFoldDB" id="A0AA38TVD3"/>
<name>A0AA38TVD3_9ASTR</name>
<dbReference type="GO" id="GO:0005634">
    <property type="term" value="C:nucleus"/>
    <property type="evidence" value="ECO:0007669"/>
    <property type="project" value="UniProtKB-SubCell"/>
</dbReference>
<accession>A0AA38TVD3</accession>
<evidence type="ECO:0000256" key="4">
    <source>
        <dbReference type="ARBA" id="ARBA00022771"/>
    </source>
</evidence>
<comment type="catalytic activity">
    <reaction evidence="10 12">
        <text>O-phospho-L-threonyl-[protein] + H2O = L-threonyl-[protein] + phosphate</text>
        <dbReference type="Rhea" id="RHEA:47004"/>
        <dbReference type="Rhea" id="RHEA-COMP:11060"/>
        <dbReference type="Rhea" id="RHEA-COMP:11605"/>
        <dbReference type="ChEBI" id="CHEBI:15377"/>
        <dbReference type="ChEBI" id="CHEBI:30013"/>
        <dbReference type="ChEBI" id="CHEBI:43474"/>
        <dbReference type="ChEBI" id="CHEBI:61977"/>
        <dbReference type="EC" id="3.1.3.16"/>
    </reaction>
</comment>
<reference evidence="15" key="1">
    <citation type="submission" date="2023-03" db="EMBL/GenBank/DDBJ databases">
        <title>Chromosome-scale reference genome and RAD-based genetic map of yellow starthistle (Centaurea solstitialis) reveal putative structural variation and QTLs associated with invader traits.</title>
        <authorList>
            <person name="Reatini B."/>
            <person name="Cang F.A."/>
            <person name="Jiang Q."/>
            <person name="Mckibben M.T.W."/>
            <person name="Barker M.S."/>
            <person name="Rieseberg L.H."/>
            <person name="Dlugosch K.M."/>
        </authorList>
    </citation>
    <scope>NUCLEOTIDE SEQUENCE</scope>
    <source>
        <strain evidence="15">CAN-66</strain>
        <tissue evidence="15">Leaf</tissue>
    </source>
</reference>
<keyword evidence="8 12" id="KW-0539">Nucleus</keyword>
<evidence type="ECO:0000256" key="11">
    <source>
        <dbReference type="PROSITE-ProRule" id="PRU00812"/>
    </source>
</evidence>
<evidence type="ECO:0000256" key="3">
    <source>
        <dbReference type="ARBA" id="ARBA00022723"/>
    </source>
</evidence>
<keyword evidence="4 12" id="KW-0863">Zinc-finger</keyword>
<sequence>MSKTSSSSVKDVVHKLQLCLLQGIKSESHLIVAGSLLSKSDYHDVVIERSIAKMCGYPLCPNSLPSPSSSNPQRKGRYHISLKEHRVYDLEETHMYCSTKCVVDSRAYTESLQHQRSLSLDTAKLDKLVKLFDGLTLKTEDGFGKNDDFGMGSLSIKEKQDASVGGGIVSMEEWIGPPNAIEGYVPQHERNSKNRKGSKSKDSKIKREEENIFNEMSFMSTIITQENGYSISKEPSGQTKKTAGAISKGSRKKMNHRGTNDALTASADSSCNVQNVPETKLNELKDEKSELVMNHKPRILEGACQSVVDVNVKESVKAPICNKEAQQSCSGLKSSLKSSGAFRTSHSVTWADEKTDGQTLCEFKGIENEKDTSKGFGMTDKSLDDDDDDDDVFGCASAEACALALSQAAEAVASGESDVSDALSEAGLVIIPPPLDDNEVISEEIEGVTDPEPARLKWPKRTGIVESDFFDSGDSWFDSPPEEFVVDLSPFATMFMSLFAWISSSTLAYIYGRDDSFHEEYASINGREYPRKIVLTDGRSSEIKQTLAGCLSRALPGLVHDLRLRTPVSTVEYGMGGLLDTMSFLDPLPSLRMKQWQVFILLFVEALSVCRIPAMAPHLTNRSFFQKVFDDAQISTEEYEVLKDLMLPLGRLPQLATQSGG</sequence>
<comment type="subcellular location">
    <subcellularLocation>
        <location evidence="1 12">Nucleus</location>
    </subcellularLocation>
</comment>
<comment type="caution">
    <text evidence="15">The sequence shown here is derived from an EMBL/GenBank/DDBJ whole genome shotgun (WGS) entry which is preliminary data.</text>
</comment>
<proteinExistence type="inferred from homology"/>
<dbReference type="PANTHER" id="PTHR14732:SF0">
    <property type="entry name" value="RNA POLYMERASE II SUBUNIT B1 CTD PHOSPHATASE RPAP2-RELATED"/>
    <property type="match status" value="1"/>
</dbReference>
<gene>
    <name evidence="15" type="ORF">OSB04_009013</name>
</gene>
<evidence type="ECO:0000256" key="9">
    <source>
        <dbReference type="ARBA" id="ARBA00047761"/>
    </source>
</evidence>
<organism evidence="15 16">
    <name type="scientific">Centaurea solstitialis</name>
    <name type="common">yellow star-thistle</name>
    <dbReference type="NCBI Taxonomy" id="347529"/>
    <lineage>
        <taxon>Eukaryota</taxon>
        <taxon>Viridiplantae</taxon>
        <taxon>Streptophyta</taxon>
        <taxon>Embryophyta</taxon>
        <taxon>Tracheophyta</taxon>
        <taxon>Spermatophyta</taxon>
        <taxon>Magnoliopsida</taxon>
        <taxon>eudicotyledons</taxon>
        <taxon>Gunneridae</taxon>
        <taxon>Pentapetalae</taxon>
        <taxon>asterids</taxon>
        <taxon>campanulids</taxon>
        <taxon>Asterales</taxon>
        <taxon>Asteraceae</taxon>
        <taxon>Carduoideae</taxon>
        <taxon>Cardueae</taxon>
        <taxon>Centaureinae</taxon>
        <taxon>Centaurea</taxon>
    </lineage>
</organism>
<keyword evidence="6 12" id="KW-0862">Zinc</keyword>
<dbReference type="GO" id="GO:0008420">
    <property type="term" value="F:RNA polymerase II CTD heptapeptide repeat phosphatase activity"/>
    <property type="evidence" value="ECO:0007669"/>
    <property type="project" value="UniProtKB-UniRule"/>
</dbReference>
<protein>
    <recommendedName>
        <fullName evidence="12">RNA polymerase II subunit B1 CTD phosphatase RPAP2 homolog</fullName>
        <ecNumber evidence="12">3.1.3.16</ecNumber>
    </recommendedName>
</protein>
<evidence type="ECO:0000256" key="10">
    <source>
        <dbReference type="ARBA" id="ARBA00048336"/>
    </source>
</evidence>
<dbReference type="Pfam" id="PF04181">
    <property type="entry name" value="RPAP2_Rtr1"/>
    <property type="match status" value="1"/>
</dbReference>
<comment type="function">
    <text evidence="12">Putative RNA polymerase II subunit B1 C-terminal domain (CTD) phosphatase involved in RNA polymerase II transcription regulation.</text>
</comment>
<dbReference type="GO" id="GO:0008270">
    <property type="term" value="F:zinc ion binding"/>
    <property type="evidence" value="ECO:0007669"/>
    <property type="project" value="UniProtKB-KW"/>
</dbReference>
<comment type="similarity">
    <text evidence="2 11 12">Belongs to the RPAP2 family.</text>
</comment>
<keyword evidence="5 12" id="KW-0378">Hydrolase</keyword>
<feature type="compositionally biased region" description="Polar residues" evidence="13">
    <location>
        <begin position="230"/>
        <end position="241"/>
    </location>
</feature>
<dbReference type="GO" id="GO:0005737">
    <property type="term" value="C:cytoplasm"/>
    <property type="evidence" value="ECO:0007669"/>
    <property type="project" value="TreeGrafter"/>
</dbReference>
<feature type="region of interest" description="Disordered" evidence="13">
    <location>
        <begin position="230"/>
        <end position="257"/>
    </location>
</feature>
<dbReference type="InterPro" id="IPR038534">
    <property type="entry name" value="Rtr1/RPAP2_sf"/>
</dbReference>
<dbReference type="PANTHER" id="PTHR14732">
    <property type="entry name" value="RNA POLYMERASE II SUBUNIT B1 CTD PHOSPHATASE RPAP2-RELATED"/>
    <property type="match status" value="1"/>
</dbReference>
<evidence type="ECO:0000256" key="5">
    <source>
        <dbReference type="ARBA" id="ARBA00022801"/>
    </source>
</evidence>
<evidence type="ECO:0000256" key="2">
    <source>
        <dbReference type="ARBA" id="ARBA00005676"/>
    </source>
</evidence>
<evidence type="ECO:0000256" key="1">
    <source>
        <dbReference type="ARBA" id="ARBA00004123"/>
    </source>
</evidence>